<evidence type="ECO:0000259" key="2">
    <source>
        <dbReference type="SMART" id="SM00089"/>
    </source>
</evidence>
<dbReference type="GO" id="GO:0016787">
    <property type="term" value="F:hydrolase activity"/>
    <property type="evidence" value="ECO:0007669"/>
    <property type="project" value="InterPro"/>
</dbReference>
<dbReference type="Proteomes" id="UP001220610">
    <property type="component" value="Chromosome"/>
</dbReference>
<dbReference type="GO" id="GO:0016020">
    <property type="term" value="C:membrane"/>
    <property type="evidence" value="ECO:0007669"/>
    <property type="project" value="TreeGrafter"/>
</dbReference>
<evidence type="ECO:0000313" key="3">
    <source>
        <dbReference type="EMBL" id="WEK36242.1"/>
    </source>
</evidence>
<feature type="domain" description="PKD/Chitinase" evidence="2">
    <location>
        <begin position="666"/>
        <end position="749"/>
    </location>
</feature>
<keyword evidence="1" id="KW-0732">Signal</keyword>
<dbReference type="InterPro" id="IPR022409">
    <property type="entry name" value="PKD/Chitinase_dom"/>
</dbReference>
<dbReference type="EMBL" id="CP119311">
    <property type="protein sequence ID" value="WEK36242.1"/>
    <property type="molecule type" value="Genomic_DNA"/>
</dbReference>
<dbReference type="PANTHER" id="PTHR46182">
    <property type="entry name" value="FI19480P1"/>
    <property type="match status" value="1"/>
</dbReference>
<dbReference type="InterPro" id="IPR013783">
    <property type="entry name" value="Ig-like_fold"/>
</dbReference>
<dbReference type="InterPro" id="IPR035986">
    <property type="entry name" value="PKD_dom_sf"/>
</dbReference>
<evidence type="ECO:0000313" key="4">
    <source>
        <dbReference type="Proteomes" id="UP001220610"/>
    </source>
</evidence>
<feature type="chain" id="PRO_5042597270" evidence="1">
    <location>
        <begin position="20"/>
        <end position="1065"/>
    </location>
</feature>
<proteinExistence type="predicted"/>
<dbReference type="NCBIfam" id="TIGR04183">
    <property type="entry name" value="Por_Secre_tail"/>
    <property type="match status" value="1"/>
</dbReference>
<dbReference type="Pfam" id="PF18962">
    <property type="entry name" value="Por_Secre_tail"/>
    <property type="match status" value="1"/>
</dbReference>
<feature type="signal peptide" evidence="1">
    <location>
        <begin position="1"/>
        <end position="19"/>
    </location>
</feature>
<feature type="domain" description="PKD/Chitinase" evidence="2">
    <location>
        <begin position="269"/>
        <end position="359"/>
    </location>
</feature>
<dbReference type="InterPro" id="IPR003140">
    <property type="entry name" value="PLipase/COase/thioEstase"/>
</dbReference>
<reference evidence="3" key="1">
    <citation type="submission" date="2023-03" db="EMBL/GenBank/DDBJ databases">
        <title>Andean soil-derived lignocellulolytic bacterial consortium as a source of novel taxa and putative plastic-active enzymes.</title>
        <authorList>
            <person name="Diaz-Garcia L."/>
            <person name="Chuvochina M."/>
            <person name="Feuerriegel G."/>
            <person name="Bunk B."/>
            <person name="Sproer C."/>
            <person name="Streit W.R."/>
            <person name="Rodriguez L.M."/>
            <person name="Overmann J."/>
            <person name="Jimenez D.J."/>
        </authorList>
    </citation>
    <scope>NUCLEOTIDE SEQUENCE</scope>
    <source>
        <strain evidence="3">MAG 7</strain>
    </source>
</reference>
<dbReference type="Pfam" id="PF22352">
    <property type="entry name" value="K319L-like_PKD"/>
    <property type="match status" value="7"/>
</dbReference>
<protein>
    <submittedName>
        <fullName evidence="3">PKD domain-containing protein</fullName>
    </submittedName>
</protein>
<dbReference type="Gene3D" id="2.60.40.10">
    <property type="entry name" value="Immunoglobulins"/>
    <property type="match status" value="7"/>
</dbReference>
<feature type="domain" description="PKD/Chitinase" evidence="2">
    <location>
        <begin position="862"/>
        <end position="950"/>
    </location>
</feature>
<organism evidence="3 4">
    <name type="scientific">Candidatus Pseudobacter hemicellulosilyticus</name>
    <dbReference type="NCBI Taxonomy" id="3121375"/>
    <lineage>
        <taxon>Bacteria</taxon>
        <taxon>Pseudomonadati</taxon>
        <taxon>Bacteroidota</taxon>
        <taxon>Chitinophagia</taxon>
        <taxon>Chitinophagales</taxon>
        <taxon>Chitinophagaceae</taxon>
        <taxon>Pseudobacter</taxon>
    </lineage>
</organism>
<feature type="domain" description="PKD/Chitinase" evidence="2">
    <location>
        <begin position="563"/>
        <end position="652"/>
    </location>
</feature>
<dbReference type="InterPro" id="IPR026444">
    <property type="entry name" value="Secre_tail"/>
</dbReference>
<dbReference type="InterPro" id="IPR029058">
    <property type="entry name" value="AB_hydrolase_fold"/>
</dbReference>
<feature type="domain" description="PKD/Chitinase" evidence="2">
    <location>
        <begin position="368"/>
        <end position="457"/>
    </location>
</feature>
<dbReference type="CDD" id="cd00146">
    <property type="entry name" value="PKD"/>
    <property type="match status" value="1"/>
</dbReference>
<dbReference type="Gene3D" id="3.40.50.1820">
    <property type="entry name" value="alpha/beta hydrolase"/>
    <property type="match status" value="1"/>
</dbReference>
<evidence type="ECO:0000256" key="1">
    <source>
        <dbReference type="SAM" id="SignalP"/>
    </source>
</evidence>
<dbReference type="SUPFAM" id="SSF49299">
    <property type="entry name" value="PKD domain"/>
    <property type="match status" value="2"/>
</dbReference>
<dbReference type="SUPFAM" id="SSF53474">
    <property type="entry name" value="alpha/beta-Hydrolases"/>
    <property type="match status" value="1"/>
</dbReference>
<dbReference type="SMART" id="SM00089">
    <property type="entry name" value="PKD"/>
    <property type="match status" value="7"/>
</dbReference>
<dbReference type="AlphaFoldDB" id="A0AAJ5WV84"/>
<feature type="domain" description="PKD/Chitinase" evidence="2">
    <location>
        <begin position="770"/>
        <end position="855"/>
    </location>
</feature>
<dbReference type="PANTHER" id="PTHR46182:SF2">
    <property type="entry name" value="FI19480P1"/>
    <property type="match status" value="1"/>
</dbReference>
<name>A0AAJ5WV84_9BACT</name>
<dbReference type="InterPro" id="IPR029865">
    <property type="entry name" value="KIAA0319-like"/>
</dbReference>
<dbReference type="FunFam" id="2.60.40.10:FF:000257">
    <property type="entry name" value="Dyslexia-associated protein KIAA0319-like"/>
    <property type="match status" value="1"/>
</dbReference>
<accession>A0AAJ5WV84</accession>
<dbReference type="GO" id="GO:0031410">
    <property type="term" value="C:cytoplasmic vesicle"/>
    <property type="evidence" value="ECO:0007669"/>
    <property type="project" value="TreeGrafter"/>
</dbReference>
<feature type="domain" description="PKD/Chitinase" evidence="2">
    <location>
        <begin position="465"/>
        <end position="554"/>
    </location>
</feature>
<gene>
    <name evidence="3" type="ORF">P0Y53_01910</name>
</gene>
<dbReference type="Pfam" id="PF02230">
    <property type="entry name" value="Abhydrolase_2"/>
    <property type="match status" value="1"/>
</dbReference>
<sequence length="1065" mass="111869">MRNFLMGLLGVLMTVTAAAQQVATGLTAANGDYLGFYKYTPTDYNSNTSTKYPLIIFLHGGGEKGNGTTELARIATVGGTPPRILADGGNMDFTWNGKKESFIVLSPQCPSKYGWWQNWMVDEIYNYAIKNLRVDPNRIYLTGLSMGGGGTWQYVGSSLANAQKFAAIGISCGACSSGSNFANIANANLPTWAFHAKDDTDVPYTCTVAHVDKIKASNPAVQPYMTLWPDGLHYIWGRVYDQGYTWQNPNLYEWFLGQDKSKPVNKRPTANPGGAQTILTGTGSVTLNAGSSSDADGKIVRYIWSKVSGPNAGAITTPVSTDGKTTVTGLSTAGTYVYNVKVVDDRADWTEASVTITVNSGGANVAPVANAGADQTITLPANTATLNGSGSRDSDGSIASYAWTKVSGPTGGAITSASAVSTTVTGLIAGTYVFRLTVKDNVNATGTDDVTITVKTTADNPLASKVSAGSDQSITLPTNSISLNGSGSTDTRGEIKKYEWAKISGPTAGAITSINAVITTVTGLVEGTYKFRLTIWDNSWTPYSDTIQVIVNKGATVVDRPAIPNAGADITITLPTNSTTLNGSASTDPDGPIQAYRWRWISGPTQHTIANSTAVTTALTNLVEGTYSFELMVWGDTYTPVADTVKVTVKAAAPTTGNQHVIVKAGADITLTLPSNSTTLNGADTYDPDGPVKAWKWRWISGPTTYTIANAAVATTALTNLVAGVYSFELMAWGDTWDPRADTIKVTVLAAGSNNGGTGGTTTGKVANAGADQLLKLPVNSTTLDGSASTDPKGAVKSYEWTKISGAWSVNIASPRSAKTTVSGLAQGITTFRLTVYDNSNIASYDTVSIAVGSGTTKPATIANAGPDIAITLPTNSASLNGSASVDPAGSIKAYQWKYLAGPAKYTIASPTAAISALTNLVEGMYAFELMVWNNSWTPSADTILVVVSAVKTTTTAAAATGMQTLAATAPLEMISVEATVNEQLSLYPNPVKDVLNIKTVSKDNGNSIISVYDATGRLLRKTGFLKSQSTQVQTITVNDLKPGVYHLEVVIDNKTRFTSKFLKH</sequence>